<feature type="region of interest" description="Disordered" evidence="1">
    <location>
        <begin position="28"/>
        <end position="49"/>
    </location>
</feature>
<dbReference type="PaxDb" id="3708-A0A078FA58"/>
<dbReference type="AlphaFoldDB" id="A0A078FA58"/>
<proteinExistence type="predicted"/>
<dbReference type="Gramene" id="CDY10271">
    <property type="protein sequence ID" value="CDY10271"/>
    <property type="gene ID" value="GSBRNA2T00032099001"/>
</dbReference>
<name>A0A078FA58_BRANA</name>
<dbReference type="EMBL" id="LK032001">
    <property type="protein sequence ID" value="CDY10271.1"/>
    <property type="molecule type" value="Genomic_DNA"/>
</dbReference>
<organism evidence="2 3">
    <name type="scientific">Brassica napus</name>
    <name type="common">Rape</name>
    <dbReference type="NCBI Taxonomy" id="3708"/>
    <lineage>
        <taxon>Eukaryota</taxon>
        <taxon>Viridiplantae</taxon>
        <taxon>Streptophyta</taxon>
        <taxon>Embryophyta</taxon>
        <taxon>Tracheophyta</taxon>
        <taxon>Spermatophyta</taxon>
        <taxon>Magnoliopsida</taxon>
        <taxon>eudicotyledons</taxon>
        <taxon>Gunneridae</taxon>
        <taxon>Pentapetalae</taxon>
        <taxon>rosids</taxon>
        <taxon>malvids</taxon>
        <taxon>Brassicales</taxon>
        <taxon>Brassicaceae</taxon>
        <taxon>Brassiceae</taxon>
        <taxon>Brassica</taxon>
    </lineage>
</organism>
<reference evidence="2 3" key="1">
    <citation type="journal article" date="2014" name="Science">
        <title>Plant genetics. Early allopolyploid evolution in the post-Neolithic Brassica napus oilseed genome.</title>
        <authorList>
            <person name="Chalhoub B."/>
            <person name="Denoeud F."/>
            <person name="Liu S."/>
            <person name="Parkin I.A."/>
            <person name="Tang H."/>
            <person name="Wang X."/>
            <person name="Chiquet J."/>
            <person name="Belcram H."/>
            <person name="Tong C."/>
            <person name="Samans B."/>
            <person name="Correa M."/>
            <person name="Da Silva C."/>
            <person name="Just J."/>
            <person name="Falentin C."/>
            <person name="Koh C.S."/>
            <person name="Le Clainche I."/>
            <person name="Bernard M."/>
            <person name="Bento P."/>
            <person name="Noel B."/>
            <person name="Labadie K."/>
            <person name="Alberti A."/>
            <person name="Charles M."/>
            <person name="Arnaud D."/>
            <person name="Guo H."/>
            <person name="Daviaud C."/>
            <person name="Alamery S."/>
            <person name="Jabbari K."/>
            <person name="Zhao M."/>
            <person name="Edger P.P."/>
            <person name="Chelaifa H."/>
            <person name="Tack D."/>
            <person name="Lassalle G."/>
            <person name="Mestiri I."/>
            <person name="Schnel N."/>
            <person name="Le Paslier M.C."/>
            <person name="Fan G."/>
            <person name="Renault V."/>
            <person name="Bayer P.E."/>
            <person name="Golicz A.A."/>
            <person name="Manoli S."/>
            <person name="Lee T.H."/>
            <person name="Thi V.H."/>
            <person name="Chalabi S."/>
            <person name="Hu Q."/>
            <person name="Fan C."/>
            <person name="Tollenaere R."/>
            <person name="Lu Y."/>
            <person name="Battail C."/>
            <person name="Shen J."/>
            <person name="Sidebottom C.H."/>
            <person name="Wang X."/>
            <person name="Canaguier A."/>
            <person name="Chauveau A."/>
            <person name="Berard A."/>
            <person name="Deniot G."/>
            <person name="Guan M."/>
            <person name="Liu Z."/>
            <person name="Sun F."/>
            <person name="Lim Y.P."/>
            <person name="Lyons E."/>
            <person name="Town C.D."/>
            <person name="Bancroft I."/>
            <person name="Wang X."/>
            <person name="Meng J."/>
            <person name="Ma J."/>
            <person name="Pires J.C."/>
            <person name="King G.J."/>
            <person name="Brunel D."/>
            <person name="Delourme R."/>
            <person name="Renard M."/>
            <person name="Aury J.M."/>
            <person name="Adams K.L."/>
            <person name="Batley J."/>
            <person name="Snowdon R.J."/>
            <person name="Tost J."/>
            <person name="Edwards D."/>
            <person name="Zhou Y."/>
            <person name="Hua W."/>
            <person name="Sharpe A.G."/>
            <person name="Paterson A.H."/>
            <person name="Guan C."/>
            <person name="Wincker P."/>
        </authorList>
    </citation>
    <scope>NUCLEOTIDE SEQUENCE [LARGE SCALE GENOMIC DNA]</scope>
    <source>
        <strain evidence="3">cv. Darmor-bzh</strain>
    </source>
</reference>
<dbReference type="Proteomes" id="UP000028999">
    <property type="component" value="Unassembled WGS sequence"/>
</dbReference>
<protein>
    <submittedName>
        <fullName evidence="2">BnaC05g05140D protein</fullName>
    </submittedName>
</protein>
<sequence>MLELRLVQGSLLKKVLESPWIPATWRSSLSCSDPKASSTTCATGTSPWG</sequence>
<keyword evidence="3" id="KW-1185">Reference proteome</keyword>
<gene>
    <name evidence="2" type="primary">BnaC05g05140D</name>
    <name evidence="2" type="ORF">GSBRNA2T00032099001</name>
</gene>
<accession>A0A078FA58</accession>
<evidence type="ECO:0000313" key="2">
    <source>
        <dbReference type="EMBL" id="CDY10271.1"/>
    </source>
</evidence>
<evidence type="ECO:0000313" key="3">
    <source>
        <dbReference type="Proteomes" id="UP000028999"/>
    </source>
</evidence>
<evidence type="ECO:0000256" key="1">
    <source>
        <dbReference type="SAM" id="MobiDB-lite"/>
    </source>
</evidence>